<gene>
    <name evidence="3" type="ORF">AWW68_12460</name>
</gene>
<dbReference type="OrthoDB" id="781284at2"/>
<organism evidence="3 4">
    <name type="scientific">Roseivirga spongicola</name>
    <dbReference type="NCBI Taxonomy" id="333140"/>
    <lineage>
        <taxon>Bacteria</taxon>
        <taxon>Pseudomonadati</taxon>
        <taxon>Bacteroidota</taxon>
        <taxon>Cytophagia</taxon>
        <taxon>Cytophagales</taxon>
        <taxon>Roseivirgaceae</taxon>
        <taxon>Roseivirga</taxon>
    </lineage>
</organism>
<sequence>MTIVEIVRLLVRYFHFIAGTAIVLACLVFYSTKDGKKEYNTHTLLNTGLISGYSIESNSSGRVDYAKTNNELENLINLATSYETNKELSAKLMAHLLLAKRNEELRILPDNREYFEETIEHLDINITDADSEISIYEKLVRMREKDQFNEVYLIANSKNEFFGIEQLENLIVTREGNSDMIRMEYTSVDPYLSQKTLELLTGIFMSKQKNIKEGQSDSVIEFFQSAVNKSSAKLQEAEDALLKFRVNNKIINYYEQTRFISGNKEELDKQYQEELKVLAGAKSALVKIENDVADKSILASLQTKLADSREVISKYSAELASLELITDSIPSPEVITQKAILNNKIDSLKGQMSNTASDLFFVNQTPEGVETRDILTQWLNYTIIKEESAAKLTVMEARQEEYERIYDRFAPLGSTLSRLEREIDVAESEYLENLHSFNQARLHKYSMMMSSNIKVIDAPYYPIKPEKSKRMMMVILAFMVGAILPTAVIVGMELLDSTLKRPERACDQTGLKLGGILPRVRKKQINKINFEGLNKHALNHFIQELRAEVKGESRPKKIILFSTQYGEGKSYIIEKIKKHFPTIMDENDPEFIFEELGPIIFKPYKEEVVTEGDVHILVARANRKWTASDKHSLKVYKKLAGKKPILFLNAVTTEVMEEIVGDIPKKRSKLRMFVKRLLTQGFKPASI</sequence>
<dbReference type="InterPro" id="IPR032807">
    <property type="entry name" value="GNVR"/>
</dbReference>
<evidence type="ECO:0000256" key="1">
    <source>
        <dbReference type="SAM" id="Phobius"/>
    </source>
</evidence>
<evidence type="ECO:0000313" key="3">
    <source>
        <dbReference type="EMBL" id="KYG73500.1"/>
    </source>
</evidence>
<dbReference type="GO" id="GO:0005886">
    <property type="term" value="C:plasma membrane"/>
    <property type="evidence" value="ECO:0007669"/>
    <property type="project" value="TreeGrafter"/>
</dbReference>
<dbReference type="Proteomes" id="UP000075606">
    <property type="component" value="Unassembled WGS sequence"/>
</dbReference>
<proteinExistence type="predicted"/>
<keyword evidence="1" id="KW-0812">Transmembrane</keyword>
<reference evidence="3 4" key="1">
    <citation type="submission" date="2016-01" db="EMBL/GenBank/DDBJ databases">
        <title>Genome sequencing of Roseivirga spongicola UST030701-084.</title>
        <authorList>
            <person name="Selvaratnam C."/>
            <person name="Thevarajoo S."/>
            <person name="Goh K.M."/>
            <person name="Ee R."/>
            <person name="Chan K.-G."/>
            <person name="Chong C.S."/>
        </authorList>
    </citation>
    <scope>NUCLEOTIDE SEQUENCE [LARGE SCALE GENOMIC DNA]</scope>
    <source>
        <strain evidence="3 4">UST030701-084</strain>
    </source>
</reference>
<feature type="transmembrane region" description="Helical" evidence="1">
    <location>
        <begin position="12"/>
        <end position="30"/>
    </location>
</feature>
<dbReference type="AlphaFoldDB" id="A0A150X453"/>
<dbReference type="EMBL" id="LRPC01000028">
    <property type="protein sequence ID" value="KYG73500.1"/>
    <property type="molecule type" value="Genomic_DNA"/>
</dbReference>
<dbReference type="RefSeq" id="WP_068221883.1">
    <property type="nucleotide sequence ID" value="NZ_CP139724.1"/>
</dbReference>
<evidence type="ECO:0000313" key="4">
    <source>
        <dbReference type="Proteomes" id="UP000075606"/>
    </source>
</evidence>
<feature type="domain" description="Tyrosine-protein kinase G-rich" evidence="2">
    <location>
        <begin position="416"/>
        <end position="489"/>
    </location>
</feature>
<dbReference type="PANTHER" id="PTHR32309">
    <property type="entry name" value="TYROSINE-PROTEIN KINASE"/>
    <property type="match status" value="1"/>
</dbReference>
<dbReference type="InterPro" id="IPR050445">
    <property type="entry name" value="Bact_polysacc_biosynth/exp"/>
</dbReference>
<dbReference type="STRING" id="333140.AWW68_12460"/>
<dbReference type="PANTHER" id="PTHR32309:SF13">
    <property type="entry name" value="FERRIC ENTEROBACTIN TRANSPORT PROTEIN FEPE"/>
    <property type="match status" value="1"/>
</dbReference>
<comment type="caution">
    <text evidence="3">The sequence shown here is derived from an EMBL/GenBank/DDBJ whole genome shotgun (WGS) entry which is preliminary data.</text>
</comment>
<feature type="transmembrane region" description="Helical" evidence="1">
    <location>
        <begin position="473"/>
        <end position="495"/>
    </location>
</feature>
<keyword evidence="1" id="KW-0472">Membrane</keyword>
<dbReference type="Pfam" id="PF13807">
    <property type="entry name" value="GNVR"/>
    <property type="match status" value="1"/>
</dbReference>
<dbReference type="GO" id="GO:0004713">
    <property type="term" value="F:protein tyrosine kinase activity"/>
    <property type="evidence" value="ECO:0007669"/>
    <property type="project" value="TreeGrafter"/>
</dbReference>
<evidence type="ECO:0000259" key="2">
    <source>
        <dbReference type="Pfam" id="PF13807"/>
    </source>
</evidence>
<accession>A0A150X453</accession>
<name>A0A150X453_9BACT</name>
<protein>
    <recommendedName>
        <fullName evidence="2">Tyrosine-protein kinase G-rich domain-containing protein</fullName>
    </recommendedName>
</protein>
<keyword evidence="4" id="KW-1185">Reference proteome</keyword>
<keyword evidence="1" id="KW-1133">Transmembrane helix</keyword>